<evidence type="ECO:0000256" key="1">
    <source>
        <dbReference type="ARBA" id="ARBA00004651"/>
    </source>
</evidence>
<dbReference type="PANTHER" id="PTHR30012:SF0">
    <property type="entry name" value="TYPE II SECRETION SYSTEM PROTEIN F-RELATED"/>
    <property type="match status" value="1"/>
</dbReference>
<comment type="similarity">
    <text evidence="2">Belongs to the GSP F family.</text>
</comment>
<reference evidence="9 10" key="1">
    <citation type="journal article" date="2011" name="Front. Microbiol.">
        <title>Genomic signatures of strain selection and enhancement in Bacillus atrophaeus var. globigii, a historical biowarfare simulant.</title>
        <authorList>
            <person name="Gibbons H.S."/>
            <person name="Broomall S.M."/>
            <person name="McNew L.A."/>
            <person name="Daligault H."/>
            <person name="Chapman C."/>
            <person name="Bruce D."/>
            <person name="Karavis M."/>
            <person name="Krepps M."/>
            <person name="McGregor P.A."/>
            <person name="Hong C."/>
            <person name="Park K.H."/>
            <person name="Akmal A."/>
            <person name="Feldman A."/>
            <person name="Lin J.S."/>
            <person name="Chang W.E."/>
            <person name="Higgs B.W."/>
            <person name="Demirev P."/>
            <person name="Lindquist J."/>
            <person name="Liem A."/>
            <person name="Fochler E."/>
            <person name="Read T.D."/>
            <person name="Tapia R."/>
            <person name="Johnson S."/>
            <person name="Bishop-Lilly K.A."/>
            <person name="Detter C."/>
            <person name="Han C."/>
            <person name="Sozhamannan S."/>
            <person name="Rosenzweig C.N."/>
            <person name="Skowronski E.W."/>
        </authorList>
    </citation>
    <scope>NUCLEOTIDE SEQUENCE [LARGE SCALE GENOMIC DNA]</scope>
    <source>
        <strain evidence="9 10">AIT1</strain>
    </source>
</reference>
<evidence type="ECO:0000313" key="10">
    <source>
        <dbReference type="Proteomes" id="UP000286976"/>
    </source>
</evidence>
<dbReference type="InterPro" id="IPR003004">
    <property type="entry name" value="GspF/PilC"/>
</dbReference>
<dbReference type="GO" id="GO:0005886">
    <property type="term" value="C:plasma membrane"/>
    <property type="evidence" value="ECO:0007669"/>
    <property type="project" value="UniProtKB-SubCell"/>
</dbReference>
<keyword evidence="4 7" id="KW-0812">Transmembrane</keyword>
<proteinExistence type="inferred from homology"/>
<evidence type="ECO:0000256" key="2">
    <source>
        <dbReference type="ARBA" id="ARBA00005745"/>
    </source>
</evidence>
<keyword evidence="3" id="KW-1003">Cell membrane</keyword>
<dbReference type="RefSeq" id="WP_126757115.1">
    <property type="nucleotide sequence ID" value="NZ_PIPQ01000002.1"/>
</dbReference>
<name>A0A432X7U0_9GAMM</name>
<feature type="transmembrane region" description="Helical" evidence="7">
    <location>
        <begin position="221"/>
        <end position="239"/>
    </location>
</feature>
<evidence type="ECO:0000256" key="6">
    <source>
        <dbReference type="ARBA" id="ARBA00023136"/>
    </source>
</evidence>
<evidence type="ECO:0000256" key="7">
    <source>
        <dbReference type="SAM" id="Phobius"/>
    </source>
</evidence>
<gene>
    <name evidence="9" type="ORF">CWE15_05730</name>
</gene>
<feature type="transmembrane region" description="Helical" evidence="7">
    <location>
        <begin position="365"/>
        <end position="390"/>
    </location>
</feature>
<keyword evidence="10" id="KW-1185">Reference proteome</keyword>
<dbReference type="PANTHER" id="PTHR30012">
    <property type="entry name" value="GENERAL SECRETION PATHWAY PROTEIN"/>
    <property type="match status" value="1"/>
</dbReference>
<dbReference type="Pfam" id="PF00482">
    <property type="entry name" value="T2SSF"/>
    <property type="match status" value="2"/>
</dbReference>
<dbReference type="Gene3D" id="1.20.81.30">
    <property type="entry name" value="Type II secretion system (T2SS), domain F"/>
    <property type="match status" value="2"/>
</dbReference>
<dbReference type="AlphaFoldDB" id="A0A432X7U0"/>
<sequence>MKLTWYYWQGHHLHDTHQVYTGVQQARHPHSVAFQLIQRHIRARKVKPLPKLGPSRQARTRFWAHWLTRWHALLDSGFDLAQSLQQLIQQSRFQEEASLCHACLLALQQGKPLAPLFQQPPLPLPSRSHHLLAFAEQAGQLDVMVQQLSETAQQSYEQTKVLRQALLYPVAVLFMVAILGAGLKLFILPKFAALYASTAAELPALTRFLLSPSATISGGRLVLAGACLVTLLFITRLWLGPALRWHPLRQWLGRVPLWYSWYERPLVQQDIHALALAMQHGMTLQQALLSVAHTHHCTFRQALWLQGLQALQAGQGSRAIFAGQGLTPAEQALIQVGEQTGRLDTKLFYIAQQQQQAISRRRANLLALLPNIILILVSIVTAAVMIALYLPLFQLGLAVA</sequence>
<evidence type="ECO:0000313" key="9">
    <source>
        <dbReference type="EMBL" id="RUO42900.1"/>
    </source>
</evidence>
<feature type="domain" description="Type II secretion system protein GspF" evidence="8">
    <location>
        <begin position="66"/>
        <end position="189"/>
    </location>
</feature>
<dbReference type="EMBL" id="PIPQ01000002">
    <property type="protein sequence ID" value="RUO42900.1"/>
    <property type="molecule type" value="Genomic_DNA"/>
</dbReference>
<dbReference type="InterPro" id="IPR042094">
    <property type="entry name" value="T2SS_GspF_sf"/>
</dbReference>
<accession>A0A432X7U0</accession>
<evidence type="ECO:0000259" key="8">
    <source>
        <dbReference type="Pfam" id="PF00482"/>
    </source>
</evidence>
<keyword evidence="5 7" id="KW-1133">Transmembrane helix</keyword>
<dbReference type="OrthoDB" id="9805682at2"/>
<feature type="domain" description="Type II secretion system protein GspF" evidence="8">
    <location>
        <begin position="272"/>
        <end position="391"/>
    </location>
</feature>
<dbReference type="InterPro" id="IPR018076">
    <property type="entry name" value="T2SS_GspF_dom"/>
</dbReference>
<evidence type="ECO:0000256" key="5">
    <source>
        <dbReference type="ARBA" id="ARBA00022989"/>
    </source>
</evidence>
<feature type="transmembrane region" description="Helical" evidence="7">
    <location>
        <begin position="165"/>
        <end position="187"/>
    </location>
</feature>
<comment type="caution">
    <text evidence="9">The sequence shown here is derived from an EMBL/GenBank/DDBJ whole genome shotgun (WGS) entry which is preliminary data.</text>
</comment>
<evidence type="ECO:0000256" key="3">
    <source>
        <dbReference type="ARBA" id="ARBA00022475"/>
    </source>
</evidence>
<dbReference type="Proteomes" id="UP000286976">
    <property type="component" value="Unassembled WGS sequence"/>
</dbReference>
<keyword evidence="6 7" id="KW-0472">Membrane</keyword>
<comment type="subcellular location">
    <subcellularLocation>
        <location evidence="1">Cell membrane</location>
        <topology evidence="1">Multi-pass membrane protein</topology>
    </subcellularLocation>
</comment>
<protein>
    <recommendedName>
        <fullName evidence="8">Type II secretion system protein GspF domain-containing protein</fullName>
    </recommendedName>
</protein>
<evidence type="ECO:0000256" key="4">
    <source>
        <dbReference type="ARBA" id="ARBA00022692"/>
    </source>
</evidence>
<organism evidence="9 10">
    <name type="scientific">Aliidiomarina taiwanensis</name>
    <dbReference type="NCBI Taxonomy" id="946228"/>
    <lineage>
        <taxon>Bacteria</taxon>
        <taxon>Pseudomonadati</taxon>
        <taxon>Pseudomonadota</taxon>
        <taxon>Gammaproteobacteria</taxon>
        <taxon>Alteromonadales</taxon>
        <taxon>Idiomarinaceae</taxon>
        <taxon>Aliidiomarina</taxon>
    </lineage>
</organism>